<reference evidence="2" key="1">
    <citation type="submission" date="2019-10" db="EMBL/GenBank/DDBJ databases">
        <authorList>
            <person name="Zhang R."/>
            <person name="Pan Y."/>
            <person name="Wang J."/>
            <person name="Ma R."/>
            <person name="Yu S."/>
        </authorList>
    </citation>
    <scope>NUCLEOTIDE SEQUENCE</scope>
    <source>
        <strain evidence="2">LA-IB0</strain>
        <tissue evidence="2">Leaf</tissue>
    </source>
</reference>
<protein>
    <recommendedName>
        <fullName evidence="1">Myb/SANT-like domain-containing protein</fullName>
    </recommendedName>
</protein>
<evidence type="ECO:0000313" key="3">
    <source>
        <dbReference type="Proteomes" id="UP000826271"/>
    </source>
</evidence>
<dbReference type="PANTHER" id="PTHR46929:SF3">
    <property type="entry name" value="MYB_SANT-LIKE DOMAIN-CONTAINING PROTEIN"/>
    <property type="match status" value="1"/>
</dbReference>
<feature type="domain" description="Myb/SANT-like" evidence="1">
    <location>
        <begin position="11"/>
        <end position="102"/>
    </location>
</feature>
<organism evidence="2 3">
    <name type="scientific">Buddleja alternifolia</name>
    <dbReference type="NCBI Taxonomy" id="168488"/>
    <lineage>
        <taxon>Eukaryota</taxon>
        <taxon>Viridiplantae</taxon>
        <taxon>Streptophyta</taxon>
        <taxon>Embryophyta</taxon>
        <taxon>Tracheophyta</taxon>
        <taxon>Spermatophyta</taxon>
        <taxon>Magnoliopsida</taxon>
        <taxon>eudicotyledons</taxon>
        <taxon>Gunneridae</taxon>
        <taxon>Pentapetalae</taxon>
        <taxon>asterids</taxon>
        <taxon>lamiids</taxon>
        <taxon>Lamiales</taxon>
        <taxon>Scrophulariaceae</taxon>
        <taxon>Buddlejeae</taxon>
        <taxon>Buddleja</taxon>
    </lineage>
</organism>
<proteinExistence type="predicted"/>
<dbReference type="PANTHER" id="PTHR46929">
    <property type="entry name" value="EXPRESSED PROTEIN"/>
    <property type="match status" value="1"/>
</dbReference>
<name>A0AAV6Y9P1_9LAMI</name>
<dbReference type="Proteomes" id="UP000826271">
    <property type="component" value="Unassembled WGS sequence"/>
</dbReference>
<evidence type="ECO:0000313" key="2">
    <source>
        <dbReference type="EMBL" id="KAG8391108.1"/>
    </source>
</evidence>
<dbReference type="AlphaFoldDB" id="A0AAV6Y9P1"/>
<accession>A0AAV6Y9P1</accession>
<comment type="caution">
    <text evidence="2">The sequence shown here is derived from an EMBL/GenBank/DDBJ whole genome shotgun (WGS) entry which is preliminary data.</text>
</comment>
<dbReference type="EMBL" id="WHWC01000001">
    <property type="protein sequence ID" value="KAG8391108.1"/>
    <property type="molecule type" value="Genomic_DNA"/>
</dbReference>
<dbReference type="Pfam" id="PF12776">
    <property type="entry name" value="Myb_DNA-bind_3"/>
    <property type="match status" value="1"/>
</dbReference>
<gene>
    <name evidence="2" type="ORF">BUALT_Bualt01G0153700</name>
</gene>
<dbReference type="InterPro" id="IPR024752">
    <property type="entry name" value="Myb/SANT-like_dom"/>
</dbReference>
<keyword evidence="3" id="KW-1185">Reference proteome</keyword>
<sequence>MDGQFLDADGWSLEKEKFFIELLHAAWGRNEISGGRLENNVSVGLVNMMNDEFEGFTETSVENRFNMLRRCCKIFNVIFSDSDFKWNKKKNWIIAPNQKWQALIAQYPDATKYQLCGEKYWDKLSEVFDNDLGEGSVDNPSDGGNRQVQSGNATSLVPDPDYLYYLICFAFKYELA</sequence>
<evidence type="ECO:0000259" key="1">
    <source>
        <dbReference type="Pfam" id="PF12776"/>
    </source>
</evidence>